<gene>
    <name evidence="1" type="ORF">TUM4438_43520</name>
</gene>
<comment type="caution">
    <text evidence="1">The sequence shown here is derived from an EMBL/GenBank/DDBJ whole genome shotgun (WGS) entry which is preliminary data.</text>
</comment>
<dbReference type="Proteomes" id="UP000887104">
    <property type="component" value="Unassembled WGS sequence"/>
</dbReference>
<protein>
    <submittedName>
        <fullName evidence="1">Uncharacterized protein</fullName>
    </submittedName>
</protein>
<keyword evidence="2" id="KW-1185">Reference proteome</keyword>
<accession>A0ABQ4PSF1</accession>
<name>A0ABQ4PSF1_9GAMM</name>
<organism evidence="1 2">
    <name type="scientific">Shewanella sairae</name>
    <dbReference type="NCBI Taxonomy" id="190310"/>
    <lineage>
        <taxon>Bacteria</taxon>
        <taxon>Pseudomonadati</taxon>
        <taxon>Pseudomonadota</taxon>
        <taxon>Gammaproteobacteria</taxon>
        <taxon>Alteromonadales</taxon>
        <taxon>Shewanellaceae</taxon>
        <taxon>Shewanella</taxon>
    </lineage>
</organism>
<dbReference type="EMBL" id="BPEY01000146">
    <property type="protein sequence ID" value="GIU52007.1"/>
    <property type="molecule type" value="Genomic_DNA"/>
</dbReference>
<sequence>MGFFDWLKKNDKHLPEQHKENNTLFRDELGTLAPFFRDLAFQIPEGSAIPYPTGCDLDGNPMDFVSFIVNCNDEQIAKVKEFPAIEVSAGIVTSIHEPTFYIIFIMFRFDGHDELTYSVPITRDNNAMNEDLLALSEQNGMQFILVGGSAHKVLRVQHEDFHKMLKQKLIWLDGKLSCPCPMLKFSDVVMTLNSVTQSAAGTWQLFEEHEGMFKINL</sequence>
<reference evidence="1" key="1">
    <citation type="submission" date="2021-05" db="EMBL/GenBank/DDBJ databases">
        <title>Molecular characterization for Shewanella algae harboring chromosomal blaOXA-55-like strains isolated from clinical and environment sample.</title>
        <authorList>
            <person name="Ohama Y."/>
            <person name="Aoki K."/>
            <person name="Harada S."/>
            <person name="Moriya K."/>
            <person name="Ishii Y."/>
            <person name="Tateda K."/>
        </authorList>
    </citation>
    <scope>NUCLEOTIDE SEQUENCE</scope>
    <source>
        <strain evidence="1">JCM 11563</strain>
    </source>
</reference>
<evidence type="ECO:0000313" key="2">
    <source>
        <dbReference type="Proteomes" id="UP000887104"/>
    </source>
</evidence>
<proteinExistence type="predicted"/>
<evidence type="ECO:0000313" key="1">
    <source>
        <dbReference type="EMBL" id="GIU52007.1"/>
    </source>
</evidence>